<comment type="subcellular location">
    <subcellularLocation>
        <location evidence="1">Endomembrane system</location>
    </subcellularLocation>
</comment>
<feature type="transmembrane region" description="Helical" evidence="6">
    <location>
        <begin position="291"/>
        <end position="312"/>
    </location>
</feature>
<evidence type="ECO:0000313" key="8">
    <source>
        <dbReference type="Proteomes" id="UP000461585"/>
    </source>
</evidence>
<proteinExistence type="inferred from homology"/>
<dbReference type="PANTHER" id="PTHR35791">
    <property type="entry name" value="UPF0754 MEMBRANE PROTEIN YHEB"/>
    <property type="match status" value="1"/>
</dbReference>
<sequence>MELEWIATPLAGGLIGYSTNWLAIKMLFRPYGEKRFLGRTLPFTPGLIPKERKRIAKSFGEVVEQYLLTEEVLVRELTSEKVEGMLIGAIEEKLFTREGRLSLETLLPLGDVEKAQLLEGLSGRIRGEMETAIYLKDEEIKGGVYALVDDEHFAAAARQVIARLVEEKFGALGSMFVNTDSIYASIRGALLDKLEERTVLEWLQLWEKRLPEPLSAGPLLESLLFQPVEVTSQTRKLLDQKIKAVYDALVREYLTKIIRTAQVGKIAEAQINRLETRQLERMLLDITSRELSAITWLGGILGALLGILLLVFQSL</sequence>
<keyword evidence="5 6" id="KW-0472">Membrane</keyword>
<feature type="transmembrane region" description="Helical" evidence="6">
    <location>
        <begin position="6"/>
        <end position="28"/>
    </location>
</feature>
<keyword evidence="8" id="KW-1185">Reference proteome</keyword>
<dbReference type="EMBL" id="JAAEEH010000013">
    <property type="protein sequence ID" value="NDL67367.1"/>
    <property type="molecule type" value="Genomic_DNA"/>
</dbReference>
<evidence type="ECO:0000256" key="2">
    <source>
        <dbReference type="ARBA" id="ARBA00008053"/>
    </source>
</evidence>
<reference evidence="7 8" key="1">
    <citation type="submission" date="2020-01" db="EMBL/GenBank/DDBJ databases">
        <title>Anaeroalcalibacter tamaniensis gen. nov., sp. nov., moderately halophilic strictly anaerobic fermenter bacterium from mud volcano of Taman peninsula.</title>
        <authorList>
            <person name="Frolova A."/>
            <person name="Merkel A.Y."/>
            <person name="Slobodkin A.I."/>
        </authorList>
    </citation>
    <scope>NUCLEOTIDE SEQUENCE [LARGE SCALE GENOMIC DNA]</scope>
    <source>
        <strain evidence="7 8">F-3ap</strain>
    </source>
</reference>
<protein>
    <submittedName>
        <fullName evidence="7">DUF445 family protein</fullName>
    </submittedName>
</protein>
<dbReference type="Pfam" id="PF04286">
    <property type="entry name" value="DUF445"/>
    <property type="match status" value="2"/>
</dbReference>
<accession>A0A7X5KP15</accession>
<dbReference type="AlphaFoldDB" id="A0A7X5KP15"/>
<dbReference type="InterPro" id="IPR007383">
    <property type="entry name" value="DUF445"/>
</dbReference>
<dbReference type="PANTHER" id="PTHR35791:SF1">
    <property type="entry name" value="UPF0754 MEMBRANE PROTEIN YHEB"/>
    <property type="match status" value="1"/>
</dbReference>
<comment type="caution">
    <text evidence="7">The sequence shown here is derived from an EMBL/GenBank/DDBJ whole genome shotgun (WGS) entry which is preliminary data.</text>
</comment>
<name>A0A7X5KP15_9FIRM</name>
<dbReference type="Proteomes" id="UP000461585">
    <property type="component" value="Unassembled WGS sequence"/>
</dbReference>
<keyword evidence="3 6" id="KW-0812">Transmembrane</keyword>
<gene>
    <name evidence="7" type="ORF">GXN74_06390</name>
</gene>
<dbReference type="RefSeq" id="WP_162370089.1">
    <property type="nucleotide sequence ID" value="NZ_JAAEEH010000013.1"/>
</dbReference>
<evidence type="ECO:0000256" key="3">
    <source>
        <dbReference type="ARBA" id="ARBA00022692"/>
    </source>
</evidence>
<organism evidence="7 8">
    <name type="scientific">Anaerotalea alkaliphila</name>
    <dbReference type="NCBI Taxonomy" id="2662126"/>
    <lineage>
        <taxon>Bacteria</taxon>
        <taxon>Bacillati</taxon>
        <taxon>Bacillota</taxon>
        <taxon>Clostridia</taxon>
        <taxon>Eubacteriales</taxon>
        <taxon>Anaerotalea</taxon>
    </lineage>
</organism>
<keyword evidence="4 6" id="KW-1133">Transmembrane helix</keyword>
<evidence type="ECO:0000256" key="5">
    <source>
        <dbReference type="ARBA" id="ARBA00023136"/>
    </source>
</evidence>
<evidence type="ECO:0000313" key="7">
    <source>
        <dbReference type="EMBL" id="NDL67367.1"/>
    </source>
</evidence>
<evidence type="ECO:0000256" key="6">
    <source>
        <dbReference type="SAM" id="Phobius"/>
    </source>
</evidence>
<comment type="similarity">
    <text evidence="2">Belongs to the UPF0754 family.</text>
</comment>
<evidence type="ECO:0000256" key="1">
    <source>
        <dbReference type="ARBA" id="ARBA00004308"/>
    </source>
</evidence>
<dbReference type="GO" id="GO:0012505">
    <property type="term" value="C:endomembrane system"/>
    <property type="evidence" value="ECO:0007669"/>
    <property type="project" value="UniProtKB-SubCell"/>
</dbReference>
<evidence type="ECO:0000256" key="4">
    <source>
        <dbReference type="ARBA" id="ARBA00022989"/>
    </source>
</evidence>